<dbReference type="Proteomes" id="UP000823935">
    <property type="component" value="Unassembled WGS sequence"/>
</dbReference>
<accession>A0A9D1EQ65</accession>
<organism evidence="2 3">
    <name type="scientific">Candidatus Limivivens intestinipullorum</name>
    <dbReference type="NCBI Taxonomy" id="2840858"/>
    <lineage>
        <taxon>Bacteria</taxon>
        <taxon>Bacillati</taxon>
        <taxon>Bacillota</taxon>
        <taxon>Clostridia</taxon>
        <taxon>Lachnospirales</taxon>
        <taxon>Lachnospiraceae</taxon>
        <taxon>Lachnospiraceae incertae sedis</taxon>
        <taxon>Candidatus Limivivens</taxon>
    </lineage>
</organism>
<evidence type="ECO:0000256" key="1">
    <source>
        <dbReference type="SAM" id="Phobius"/>
    </source>
</evidence>
<gene>
    <name evidence="2" type="ORF">IAB44_01520</name>
</gene>
<feature type="transmembrane region" description="Helical" evidence="1">
    <location>
        <begin position="65"/>
        <end position="86"/>
    </location>
</feature>
<feature type="transmembrane region" description="Helical" evidence="1">
    <location>
        <begin position="36"/>
        <end position="58"/>
    </location>
</feature>
<keyword evidence="1" id="KW-0812">Transmembrane</keyword>
<reference evidence="2" key="2">
    <citation type="journal article" date="2021" name="PeerJ">
        <title>Extensive microbial diversity within the chicken gut microbiome revealed by metagenomics and culture.</title>
        <authorList>
            <person name="Gilroy R."/>
            <person name="Ravi A."/>
            <person name="Getino M."/>
            <person name="Pursley I."/>
            <person name="Horton D.L."/>
            <person name="Alikhan N.F."/>
            <person name="Baker D."/>
            <person name="Gharbi K."/>
            <person name="Hall N."/>
            <person name="Watson M."/>
            <person name="Adriaenssens E.M."/>
            <person name="Foster-Nyarko E."/>
            <person name="Jarju S."/>
            <person name="Secka A."/>
            <person name="Antonio M."/>
            <person name="Oren A."/>
            <person name="Chaudhuri R.R."/>
            <person name="La Ragione R."/>
            <person name="Hildebrand F."/>
            <person name="Pallen M.J."/>
        </authorList>
    </citation>
    <scope>NUCLEOTIDE SEQUENCE</scope>
    <source>
        <strain evidence="2">CHK190-19873</strain>
    </source>
</reference>
<sequence>MKKNRGSWDFELLGAFAGLLIIVCAGIFLVNQEYAYMARLLAEGIGGVLNAVLSVLLFHKKKREGGIVLLAVAVILLAMFFVQIAGVQR</sequence>
<feature type="transmembrane region" description="Helical" evidence="1">
    <location>
        <begin position="12"/>
        <end position="30"/>
    </location>
</feature>
<protein>
    <submittedName>
        <fullName evidence="2">Uncharacterized protein</fullName>
    </submittedName>
</protein>
<keyword evidence="1" id="KW-0472">Membrane</keyword>
<reference evidence="2" key="1">
    <citation type="submission" date="2020-10" db="EMBL/GenBank/DDBJ databases">
        <authorList>
            <person name="Gilroy R."/>
        </authorList>
    </citation>
    <scope>NUCLEOTIDE SEQUENCE</scope>
    <source>
        <strain evidence="2">CHK190-19873</strain>
    </source>
</reference>
<name>A0A9D1EQ65_9FIRM</name>
<evidence type="ECO:0000313" key="2">
    <source>
        <dbReference type="EMBL" id="HIS30222.1"/>
    </source>
</evidence>
<comment type="caution">
    <text evidence="2">The sequence shown here is derived from an EMBL/GenBank/DDBJ whole genome shotgun (WGS) entry which is preliminary data.</text>
</comment>
<dbReference type="EMBL" id="DVIQ01000007">
    <property type="protein sequence ID" value="HIS30222.1"/>
    <property type="molecule type" value="Genomic_DNA"/>
</dbReference>
<keyword evidence="1" id="KW-1133">Transmembrane helix</keyword>
<dbReference type="AlphaFoldDB" id="A0A9D1EQ65"/>
<evidence type="ECO:0000313" key="3">
    <source>
        <dbReference type="Proteomes" id="UP000823935"/>
    </source>
</evidence>
<proteinExistence type="predicted"/>